<evidence type="ECO:0000313" key="2">
    <source>
        <dbReference type="Proteomes" id="UP000037146"/>
    </source>
</evidence>
<comment type="caution">
    <text evidence="1">The sequence shown here is derived from an EMBL/GenBank/DDBJ whole genome shotgun (WGS) entry which is preliminary data.</text>
</comment>
<accession>A0A0K9GTP1</accession>
<dbReference type="EMBL" id="LFZW01000001">
    <property type="protein sequence ID" value="KMY49642.1"/>
    <property type="molecule type" value="Genomic_DNA"/>
</dbReference>
<evidence type="ECO:0000313" key="1">
    <source>
        <dbReference type="EMBL" id="KMY49642.1"/>
    </source>
</evidence>
<sequence length="66" mass="7883">MHYPTVLLSNTNEMHIVKDEQTCICGEKYNYFSTFTRSDLRKIKFKKLDEVDCPLCKVLFKNDYQV</sequence>
<dbReference type="Proteomes" id="UP000037146">
    <property type="component" value="Unassembled WGS sequence"/>
</dbReference>
<proteinExistence type="predicted"/>
<protein>
    <submittedName>
        <fullName evidence="1">Uncharacterized protein</fullName>
    </submittedName>
</protein>
<dbReference type="AlphaFoldDB" id="A0A0K9GTP1"/>
<gene>
    <name evidence="1" type="ORF">AC625_08905</name>
</gene>
<keyword evidence="2" id="KW-1185">Reference proteome</keyword>
<dbReference type="PATRIC" id="fig|1679170.3.peg.1940"/>
<organism evidence="1 2">
    <name type="scientific">Peribacillus loiseleuriae</name>
    <dbReference type="NCBI Taxonomy" id="1679170"/>
    <lineage>
        <taxon>Bacteria</taxon>
        <taxon>Bacillati</taxon>
        <taxon>Bacillota</taxon>
        <taxon>Bacilli</taxon>
        <taxon>Bacillales</taxon>
        <taxon>Bacillaceae</taxon>
        <taxon>Peribacillus</taxon>
    </lineage>
</organism>
<reference evidence="2" key="1">
    <citation type="submission" date="2015-07" db="EMBL/GenBank/DDBJ databases">
        <title>Genome sequencing project for genomic taxonomy and phylogenomics of Bacillus-like bacteria.</title>
        <authorList>
            <person name="Liu B."/>
            <person name="Wang J."/>
            <person name="Zhu Y."/>
            <person name="Liu G."/>
            <person name="Chen Q."/>
            <person name="Chen Z."/>
            <person name="Lan J."/>
            <person name="Che J."/>
            <person name="Ge C."/>
            <person name="Shi H."/>
            <person name="Pan Z."/>
            <person name="Liu X."/>
        </authorList>
    </citation>
    <scope>NUCLEOTIDE SEQUENCE [LARGE SCALE GENOMIC DNA]</scope>
    <source>
        <strain evidence="2">FJAT-27997</strain>
    </source>
</reference>
<name>A0A0K9GTP1_9BACI</name>